<dbReference type="AlphaFoldDB" id="A0A426ZPX4"/>
<reference evidence="1 2" key="1">
    <citation type="journal article" date="2014" name="Agronomy (Basel)">
        <title>A Draft Genome Sequence for Ensete ventricosum, the Drought-Tolerant Tree Against Hunger.</title>
        <authorList>
            <person name="Harrison J."/>
            <person name="Moore K.A."/>
            <person name="Paszkiewicz K."/>
            <person name="Jones T."/>
            <person name="Grant M."/>
            <person name="Ambacheew D."/>
            <person name="Muzemil S."/>
            <person name="Studholme D.J."/>
        </authorList>
    </citation>
    <scope>NUCLEOTIDE SEQUENCE [LARGE SCALE GENOMIC DNA]</scope>
</reference>
<proteinExistence type="predicted"/>
<evidence type="ECO:0000313" key="2">
    <source>
        <dbReference type="Proteomes" id="UP000287651"/>
    </source>
</evidence>
<evidence type="ECO:0000313" key="1">
    <source>
        <dbReference type="EMBL" id="RRT66039.1"/>
    </source>
</evidence>
<dbReference type="Proteomes" id="UP000287651">
    <property type="component" value="Unassembled WGS sequence"/>
</dbReference>
<sequence length="104" mass="12140">MRTHNSELVEKVTTTNKQGWDQSKALEAEQHIIPKYQEEAIIDYKAFARFMRVMEMSGVASYQFGYQIALTRFKIRHPKLELKEDPFTDYPSAGYRCPVSQSCE</sequence>
<gene>
    <name evidence="1" type="ORF">B296_00040535</name>
</gene>
<organism evidence="1 2">
    <name type="scientific">Ensete ventricosum</name>
    <name type="common">Abyssinian banana</name>
    <name type="synonym">Musa ensete</name>
    <dbReference type="NCBI Taxonomy" id="4639"/>
    <lineage>
        <taxon>Eukaryota</taxon>
        <taxon>Viridiplantae</taxon>
        <taxon>Streptophyta</taxon>
        <taxon>Embryophyta</taxon>
        <taxon>Tracheophyta</taxon>
        <taxon>Spermatophyta</taxon>
        <taxon>Magnoliopsida</taxon>
        <taxon>Liliopsida</taxon>
        <taxon>Zingiberales</taxon>
        <taxon>Musaceae</taxon>
        <taxon>Ensete</taxon>
    </lineage>
</organism>
<protein>
    <submittedName>
        <fullName evidence="1">Uncharacterized protein</fullName>
    </submittedName>
</protein>
<dbReference type="EMBL" id="AMZH03005584">
    <property type="protein sequence ID" value="RRT66039.1"/>
    <property type="molecule type" value="Genomic_DNA"/>
</dbReference>
<accession>A0A426ZPX4</accession>
<name>A0A426ZPX4_ENSVE</name>
<comment type="caution">
    <text evidence="1">The sequence shown here is derived from an EMBL/GenBank/DDBJ whole genome shotgun (WGS) entry which is preliminary data.</text>
</comment>